<feature type="transmembrane region" description="Helical" evidence="1">
    <location>
        <begin position="134"/>
        <end position="153"/>
    </location>
</feature>
<protein>
    <recommendedName>
        <fullName evidence="4">Claudin</fullName>
    </recommendedName>
</protein>
<accession>A0AAN9AQE1</accession>
<keyword evidence="1" id="KW-0812">Transmembrane</keyword>
<evidence type="ECO:0000256" key="1">
    <source>
        <dbReference type="SAM" id="Phobius"/>
    </source>
</evidence>
<evidence type="ECO:0008006" key="4">
    <source>
        <dbReference type="Google" id="ProtNLM"/>
    </source>
</evidence>
<keyword evidence="1" id="KW-1133">Transmembrane helix</keyword>
<evidence type="ECO:0000313" key="2">
    <source>
        <dbReference type="EMBL" id="KAK7091151.1"/>
    </source>
</evidence>
<feature type="transmembrane region" description="Helical" evidence="1">
    <location>
        <begin position="6"/>
        <end position="26"/>
    </location>
</feature>
<reference evidence="2 3" key="1">
    <citation type="submission" date="2024-02" db="EMBL/GenBank/DDBJ databases">
        <title>Chromosome-scale genome assembly of the rough periwinkle Littorina saxatilis.</title>
        <authorList>
            <person name="De Jode A."/>
            <person name="Faria R."/>
            <person name="Formenti G."/>
            <person name="Sims Y."/>
            <person name="Smith T.P."/>
            <person name="Tracey A."/>
            <person name="Wood J.M.D."/>
            <person name="Zagrodzka Z.B."/>
            <person name="Johannesson K."/>
            <person name="Butlin R.K."/>
            <person name="Leder E.H."/>
        </authorList>
    </citation>
    <scope>NUCLEOTIDE SEQUENCE [LARGE SCALE GENOMIC DNA]</scope>
    <source>
        <strain evidence="2">Snail1</strain>
        <tissue evidence="2">Muscle</tissue>
    </source>
</reference>
<keyword evidence="3" id="KW-1185">Reference proteome</keyword>
<keyword evidence="1" id="KW-0472">Membrane</keyword>
<proteinExistence type="predicted"/>
<organism evidence="2 3">
    <name type="scientific">Littorina saxatilis</name>
    <dbReference type="NCBI Taxonomy" id="31220"/>
    <lineage>
        <taxon>Eukaryota</taxon>
        <taxon>Metazoa</taxon>
        <taxon>Spiralia</taxon>
        <taxon>Lophotrochozoa</taxon>
        <taxon>Mollusca</taxon>
        <taxon>Gastropoda</taxon>
        <taxon>Caenogastropoda</taxon>
        <taxon>Littorinimorpha</taxon>
        <taxon>Littorinoidea</taxon>
        <taxon>Littorinidae</taxon>
        <taxon>Littorina</taxon>
    </lineage>
</organism>
<dbReference type="Gene3D" id="1.20.140.150">
    <property type="match status" value="1"/>
</dbReference>
<evidence type="ECO:0000313" key="3">
    <source>
        <dbReference type="Proteomes" id="UP001374579"/>
    </source>
</evidence>
<dbReference type="AlphaFoldDB" id="A0AAN9AQE1"/>
<feature type="transmembrane region" description="Helical" evidence="1">
    <location>
        <begin position="101"/>
        <end position="122"/>
    </location>
</feature>
<dbReference type="Proteomes" id="UP001374579">
    <property type="component" value="Unassembled WGS sequence"/>
</dbReference>
<feature type="transmembrane region" description="Helical" evidence="1">
    <location>
        <begin position="70"/>
        <end position="89"/>
    </location>
</feature>
<gene>
    <name evidence="2" type="ORF">V1264_008877</name>
</gene>
<dbReference type="EMBL" id="JBAMIC010000022">
    <property type="protein sequence ID" value="KAK7091151.1"/>
    <property type="molecule type" value="Genomic_DNA"/>
</dbReference>
<sequence length="157" mass="16409">MGFTMPAVPAIVAIGCAGLGLLLQIVGVATDEWSLIDAIFVTVKIGLWTWCSDAGVTCGDTPHYLLACRAFGIIGVLLLAGCALLGVLMCFRDHAQTKFSLVAGVCGFAAGLSICVEFAVYADQSPWTTYGNSFYLTIVACVLAVVAGVCYILSTRT</sequence>
<comment type="caution">
    <text evidence="2">The sequence shown here is derived from an EMBL/GenBank/DDBJ whole genome shotgun (WGS) entry which is preliminary data.</text>
</comment>
<name>A0AAN9AQE1_9CAEN</name>